<dbReference type="Proteomes" id="UP000596661">
    <property type="component" value="Chromosome 9"/>
</dbReference>
<evidence type="ECO:0000259" key="1">
    <source>
        <dbReference type="Pfam" id="PF13456"/>
    </source>
</evidence>
<dbReference type="GO" id="GO:0004523">
    <property type="term" value="F:RNA-DNA hybrid ribonuclease activity"/>
    <property type="evidence" value="ECO:0007669"/>
    <property type="project" value="InterPro"/>
</dbReference>
<dbReference type="InterPro" id="IPR036397">
    <property type="entry name" value="RNaseH_sf"/>
</dbReference>
<organism evidence="2 3">
    <name type="scientific">Cannabis sativa</name>
    <name type="common">Hemp</name>
    <name type="synonym">Marijuana</name>
    <dbReference type="NCBI Taxonomy" id="3483"/>
    <lineage>
        <taxon>Eukaryota</taxon>
        <taxon>Viridiplantae</taxon>
        <taxon>Streptophyta</taxon>
        <taxon>Embryophyta</taxon>
        <taxon>Tracheophyta</taxon>
        <taxon>Spermatophyta</taxon>
        <taxon>Magnoliopsida</taxon>
        <taxon>eudicotyledons</taxon>
        <taxon>Gunneridae</taxon>
        <taxon>Pentapetalae</taxon>
        <taxon>rosids</taxon>
        <taxon>fabids</taxon>
        <taxon>Rosales</taxon>
        <taxon>Cannabaceae</taxon>
        <taxon>Cannabis</taxon>
    </lineage>
</organism>
<evidence type="ECO:0000313" key="2">
    <source>
        <dbReference type="EnsemblPlants" id="cds.evm.model.09.32"/>
    </source>
</evidence>
<feature type="domain" description="RNase H type-1" evidence="1">
    <location>
        <begin position="88"/>
        <end position="210"/>
    </location>
</feature>
<dbReference type="GO" id="GO:0003676">
    <property type="term" value="F:nucleic acid binding"/>
    <property type="evidence" value="ECO:0007669"/>
    <property type="project" value="InterPro"/>
</dbReference>
<dbReference type="InterPro" id="IPR002156">
    <property type="entry name" value="RNaseH_domain"/>
</dbReference>
<dbReference type="CDD" id="cd06222">
    <property type="entry name" value="RNase_H_like"/>
    <property type="match status" value="1"/>
</dbReference>
<dbReference type="Gene3D" id="3.30.420.10">
    <property type="entry name" value="Ribonuclease H-like superfamily/Ribonuclease H"/>
    <property type="match status" value="1"/>
</dbReference>
<sequence length="232" mass="26144">MSQVLSSKQLQQFICILWSIWNERNKERHGSKTKPPEMALYFALDYIEEYHSARGHNTSAGSVTAASIRLRQHDMSWMNPPSGWLKLNTDAAVNTVDNVTGFGAVLRDDNGKIVAALAMPFQGVFKPEIMEALALLYSLQWLQEYNLPAHYIETDSLLVVNGLQASHRHSLDFHCLLNNISLLVSNFPEAQISHIYRSANNAAHLLAKYALSVNTKCTWWKELPSPIKPVVL</sequence>
<proteinExistence type="predicted"/>
<dbReference type="AlphaFoldDB" id="A0A803QFS0"/>
<accession>A0A803QFS0</accession>
<evidence type="ECO:0000313" key="3">
    <source>
        <dbReference type="Proteomes" id="UP000596661"/>
    </source>
</evidence>
<dbReference type="EMBL" id="UZAU01000718">
    <property type="status" value="NOT_ANNOTATED_CDS"/>
    <property type="molecule type" value="Genomic_DNA"/>
</dbReference>
<dbReference type="InterPro" id="IPR044730">
    <property type="entry name" value="RNase_H-like_dom_plant"/>
</dbReference>
<dbReference type="Gramene" id="evm.model.09.32">
    <property type="protein sequence ID" value="cds.evm.model.09.32"/>
    <property type="gene ID" value="evm.TU.09.32"/>
</dbReference>
<reference evidence="2" key="2">
    <citation type="submission" date="2021-03" db="UniProtKB">
        <authorList>
            <consortium name="EnsemblPlants"/>
        </authorList>
    </citation>
    <scope>IDENTIFICATION</scope>
</reference>
<dbReference type="InterPro" id="IPR012337">
    <property type="entry name" value="RNaseH-like_sf"/>
</dbReference>
<dbReference type="InterPro" id="IPR052929">
    <property type="entry name" value="RNase_H-like_EbsB-rel"/>
</dbReference>
<reference evidence="2" key="1">
    <citation type="submission" date="2018-11" db="EMBL/GenBank/DDBJ databases">
        <authorList>
            <person name="Grassa J C."/>
        </authorList>
    </citation>
    <scope>NUCLEOTIDE SEQUENCE [LARGE SCALE GENOMIC DNA]</scope>
</reference>
<dbReference type="Pfam" id="PF13456">
    <property type="entry name" value="RVT_3"/>
    <property type="match status" value="1"/>
</dbReference>
<name>A0A803QFS0_CANSA</name>
<protein>
    <recommendedName>
        <fullName evidence="1">RNase H type-1 domain-containing protein</fullName>
    </recommendedName>
</protein>
<keyword evidence="3" id="KW-1185">Reference proteome</keyword>
<dbReference type="PANTHER" id="PTHR47074">
    <property type="entry name" value="BNAC02G40300D PROTEIN"/>
    <property type="match status" value="1"/>
</dbReference>
<dbReference type="EnsemblPlants" id="evm.model.09.32">
    <property type="protein sequence ID" value="cds.evm.model.09.32"/>
    <property type="gene ID" value="evm.TU.09.32"/>
</dbReference>
<dbReference type="SUPFAM" id="SSF53098">
    <property type="entry name" value="Ribonuclease H-like"/>
    <property type="match status" value="1"/>
</dbReference>
<dbReference type="OMA" id="PECAWIH"/>
<dbReference type="PANTHER" id="PTHR47074:SF48">
    <property type="entry name" value="POLYNUCLEOTIDYL TRANSFERASE, RIBONUCLEASE H-LIKE SUPERFAMILY PROTEIN"/>
    <property type="match status" value="1"/>
</dbReference>